<sequence>MVRIPKPLEWCINVGDQVLIPLKAQRGVVSLVEAIEVCVDVGEGSIIQTQWNLLLKAISIGDFVDIGAGPCTEVLGWVVSQIDQTCIVLQTKEGTNEIEKIPVHINWLKPAMPSVHLPKSTCMLNSVMKEYMP</sequence>
<accession>A0A409YX96</accession>
<dbReference type="EMBL" id="NHTK01000401">
    <property type="protein sequence ID" value="PPR07608.1"/>
    <property type="molecule type" value="Genomic_DNA"/>
</dbReference>
<name>A0A409YX96_9AGAR</name>
<comment type="caution">
    <text evidence="1">The sequence shown here is derived from an EMBL/GenBank/DDBJ whole genome shotgun (WGS) entry which is preliminary data.</text>
</comment>
<dbReference type="AlphaFoldDB" id="A0A409YX96"/>
<evidence type="ECO:0000313" key="2">
    <source>
        <dbReference type="Proteomes" id="UP000284842"/>
    </source>
</evidence>
<evidence type="ECO:0000313" key="1">
    <source>
        <dbReference type="EMBL" id="PPR07608.1"/>
    </source>
</evidence>
<proteinExistence type="predicted"/>
<dbReference type="OrthoDB" id="3048815at2759"/>
<dbReference type="InParanoid" id="A0A409YX96"/>
<protein>
    <submittedName>
        <fullName evidence="1">Uncharacterized protein</fullName>
    </submittedName>
</protein>
<reference evidence="1 2" key="1">
    <citation type="journal article" date="2018" name="Evol. Lett.">
        <title>Horizontal gene cluster transfer increased hallucinogenic mushroom diversity.</title>
        <authorList>
            <person name="Reynolds H.T."/>
            <person name="Vijayakumar V."/>
            <person name="Gluck-Thaler E."/>
            <person name="Korotkin H.B."/>
            <person name="Matheny P.B."/>
            <person name="Slot J.C."/>
        </authorList>
    </citation>
    <scope>NUCLEOTIDE SEQUENCE [LARGE SCALE GENOMIC DNA]</scope>
    <source>
        <strain evidence="1 2">2629</strain>
    </source>
</reference>
<organism evidence="1 2">
    <name type="scientific">Panaeolus cyanescens</name>
    <dbReference type="NCBI Taxonomy" id="181874"/>
    <lineage>
        <taxon>Eukaryota</taxon>
        <taxon>Fungi</taxon>
        <taxon>Dikarya</taxon>
        <taxon>Basidiomycota</taxon>
        <taxon>Agaricomycotina</taxon>
        <taxon>Agaricomycetes</taxon>
        <taxon>Agaricomycetidae</taxon>
        <taxon>Agaricales</taxon>
        <taxon>Agaricineae</taxon>
        <taxon>Galeropsidaceae</taxon>
        <taxon>Panaeolus</taxon>
    </lineage>
</organism>
<dbReference type="Proteomes" id="UP000284842">
    <property type="component" value="Unassembled WGS sequence"/>
</dbReference>
<gene>
    <name evidence="1" type="ORF">CVT24_006976</name>
</gene>
<keyword evidence="2" id="KW-1185">Reference proteome</keyword>